<keyword evidence="11" id="KW-1185">Reference proteome</keyword>
<dbReference type="GO" id="GO:0006508">
    <property type="term" value="P:proteolysis"/>
    <property type="evidence" value="ECO:0007669"/>
    <property type="project" value="UniProtKB-KW"/>
</dbReference>
<dbReference type="InterPro" id="IPR057309">
    <property type="entry name" value="PcsB_CC"/>
</dbReference>
<keyword evidence="3 8" id="KW-0732">Signal</keyword>
<feature type="coiled-coil region" evidence="6">
    <location>
        <begin position="26"/>
        <end position="95"/>
    </location>
</feature>
<evidence type="ECO:0000259" key="9">
    <source>
        <dbReference type="PROSITE" id="PS51935"/>
    </source>
</evidence>
<dbReference type="Pfam" id="PF24568">
    <property type="entry name" value="CC_PcsB"/>
    <property type="match status" value="1"/>
</dbReference>
<keyword evidence="6" id="KW-0175">Coiled coil</keyword>
<evidence type="ECO:0000256" key="8">
    <source>
        <dbReference type="SAM" id="SignalP"/>
    </source>
</evidence>
<dbReference type="InterPro" id="IPR038765">
    <property type="entry name" value="Papain-like_cys_pep_sf"/>
</dbReference>
<evidence type="ECO:0000256" key="1">
    <source>
        <dbReference type="ARBA" id="ARBA00007074"/>
    </source>
</evidence>
<evidence type="ECO:0000256" key="2">
    <source>
        <dbReference type="ARBA" id="ARBA00022670"/>
    </source>
</evidence>
<dbReference type="InterPro" id="IPR051202">
    <property type="entry name" value="Peptidase_C40"/>
</dbReference>
<feature type="compositionally biased region" description="Low complexity" evidence="7">
    <location>
        <begin position="339"/>
        <end position="354"/>
    </location>
</feature>
<feature type="compositionally biased region" description="Low complexity" evidence="7">
    <location>
        <begin position="432"/>
        <end position="444"/>
    </location>
</feature>
<gene>
    <name evidence="10" type="ORF">GBA63_19265</name>
</gene>
<evidence type="ECO:0000256" key="4">
    <source>
        <dbReference type="ARBA" id="ARBA00022801"/>
    </source>
</evidence>
<protein>
    <recommendedName>
        <fullName evidence="9">NlpC/P60 domain-containing protein</fullName>
    </recommendedName>
</protein>
<dbReference type="RefSeq" id="WP_166178832.1">
    <property type="nucleotide sequence ID" value="NZ_CP045119.1"/>
</dbReference>
<keyword evidence="5" id="KW-0788">Thiol protease</keyword>
<evidence type="ECO:0000256" key="6">
    <source>
        <dbReference type="SAM" id="Coils"/>
    </source>
</evidence>
<feature type="signal peptide" evidence="8">
    <location>
        <begin position="1"/>
        <end position="20"/>
    </location>
</feature>
<dbReference type="Pfam" id="PF00877">
    <property type="entry name" value="NLPC_P60"/>
    <property type="match status" value="1"/>
</dbReference>
<dbReference type="Gene3D" id="6.10.250.3150">
    <property type="match status" value="1"/>
</dbReference>
<dbReference type="InterPro" id="IPR000064">
    <property type="entry name" value="NLP_P60_dom"/>
</dbReference>
<feature type="compositionally biased region" description="Basic and acidic residues" evidence="7">
    <location>
        <begin position="299"/>
        <end position="317"/>
    </location>
</feature>
<feature type="compositionally biased region" description="Low complexity" evidence="7">
    <location>
        <begin position="251"/>
        <end position="266"/>
    </location>
</feature>
<feature type="compositionally biased region" description="Low complexity" evidence="7">
    <location>
        <begin position="287"/>
        <end position="298"/>
    </location>
</feature>
<evidence type="ECO:0000313" key="11">
    <source>
        <dbReference type="Proteomes" id="UP000501452"/>
    </source>
</evidence>
<accession>A0A6G8QDM4</accession>
<feature type="region of interest" description="Disordered" evidence="7">
    <location>
        <begin position="234"/>
        <end position="454"/>
    </location>
</feature>
<feature type="coiled-coil region" evidence="6">
    <location>
        <begin position="128"/>
        <end position="193"/>
    </location>
</feature>
<feature type="compositionally biased region" description="Low complexity" evidence="7">
    <location>
        <begin position="318"/>
        <end position="331"/>
    </location>
</feature>
<dbReference type="SUPFAM" id="SSF54001">
    <property type="entry name" value="Cysteine proteinases"/>
    <property type="match status" value="1"/>
</dbReference>
<proteinExistence type="inferred from homology"/>
<feature type="compositionally biased region" description="Low complexity" evidence="7">
    <location>
        <begin position="398"/>
        <end position="418"/>
    </location>
</feature>
<feature type="chain" id="PRO_5026029900" description="NlpC/P60 domain-containing protein" evidence="8">
    <location>
        <begin position="21"/>
        <end position="574"/>
    </location>
</feature>
<dbReference type="PANTHER" id="PTHR47053:SF1">
    <property type="entry name" value="MUREIN DD-ENDOPEPTIDASE MEPH-RELATED"/>
    <property type="match status" value="1"/>
</dbReference>
<evidence type="ECO:0000313" key="10">
    <source>
        <dbReference type="EMBL" id="QIN84542.1"/>
    </source>
</evidence>
<dbReference type="AlphaFoldDB" id="A0A6G8QDM4"/>
<dbReference type="PROSITE" id="PS51935">
    <property type="entry name" value="NLPC_P60"/>
    <property type="match status" value="1"/>
</dbReference>
<feature type="compositionally biased region" description="Low complexity" evidence="7">
    <location>
        <begin position="375"/>
        <end position="391"/>
    </location>
</feature>
<feature type="compositionally biased region" description="Basic and acidic residues" evidence="7">
    <location>
        <begin position="267"/>
        <end position="286"/>
    </location>
</feature>
<dbReference type="EMBL" id="CP045119">
    <property type="protein sequence ID" value="QIN84542.1"/>
    <property type="molecule type" value="Genomic_DNA"/>
</dbReference>
<name>A0A6G8QDM4_9ACTN</name>
<evidence type="ECO:0000256" key="3">
    <source>
        <dbReference type="ARBA" id="ARBA00022729"/>
    </source>
</evidence>
<feature type="compositionally biased region" description="Basic and acidic residues" evidence="7">
    <location>
        <begin position="355"/>
        <end position="374"/>
    </location>
</feature>
<dbReference type="PANTHER" id="PTHR47053">
    <property type="entry name" value="MUREIN DD-ENDOPEPTIDASE MEPH-RELATED"/>
    <property type="match status" value="1"/>
</dbReference>
<evidence type="ECO:0000256" key="5">
    <source>
        <dbReference type="ARBA" id="ARBA00022807"/>
    </source>
</evidence>
<sequence length="574" mass="60139">MFLSGLVAVMVLSFGLSASAAQEGSVEAKKAEVADARDRLMDIRTEEEAASSVYSNALSRMNQLNGQIAQATEDLDAARKRLAEAQAELEERASQVYKSGNVAFMDVLVGVDDFSEFATRLDLWVRLLGEERAKVEAVEKAKDELAARKRDLEKQRTQRVEAVEKAIEQKERAEEAEKEAEEYLASLNSDLRAAIQAEQNRQVEASLAAAKEFKAGEAEPVPAPDEPAPIPEVEVAEIKQVPVEQPDLQDEQAAADRAAAAEAAAAEAERLAEKRAAERQAAREAAEQAAAEQAAAERAAAREARQNTKAAAEREAELAAQRAAERQAASEAVEREAEIAAQRAAAERAAAQQAADEREAARLAAQRRAERQAERQAAAEAAAEASASAAAAEEEQAAQEAAEQAEASASASAAAQEETTAGNRPSQETTTGSASASASASAAPVGGGGASGSGSDVLAVAQEHMGTPYVLSPPGPCAAFEAEDCSCFTMLVYAELGIALPDDPNALLGYGTPVSGAPMAGDLLFWSEDGSGYVTHVGIAMGDGTTIHASTYTGEVTITDMGYINGYMGARRVL</sequence>
<dbReference type="GO" id="GO:0008234">
    <property type="term" value="F:cysteine-type peptidase activity"/>
    <property type="evidence" value="ECO:0007669"/>
    <property type="project" value="UniProtKB-KW"/>
</dbReference>
<keyword evidence="4" id="KW-0378">Hydrolase</keyword>
<feature type="compositionally biased region" description="Polar residues" evidence="7">
    <location>
        <begin position="419"/>
        <end position="431"/>
    </location>
</feature>
<dbReference type="Gene3D" id="3.90.1720.10">
    <property type="entry name" value="endopeptidase domain like (from Nostoc punctiforme)"/>
    <property type="match status" value="1"/>
</dbReference>
<evidence type="ECO:0000256" key="7">
    <source>
        <dbReference type="SAM" id="MobiDB-lite"/>
    </source>
</evidence>
<reference evidence="10 11" key="1">
    <citation type="submission" date="2019-10" db="EMBL/GenBank/DDBJ databases">
        <title>Rubrobacter sp nov SCSIO 52090 isolated from a deep-sea sediment in the South China Sea.</title>
        <authorList>
            <person name="Chen R.W."/>
        </authorList>
    </citation>
    <scope>NUCLEOTIDE SEQUENCE [LARGE SCALE GENOMIC DNA]</scope>
    <source>
        <strain evidence="10 11">SCSIO 52909</strain>
    </source>
</reference>
<organism evidence="10 11">
    <name type="scientific">Rubrobacter tropicus</name>
    <dbReference type="NCBI Taxonomy" id="2653851"/>
    <lineage>
        <taxon>Bacteria</taxon>
        <taxon>Bacillati</taxon>
        <taxon>Actinomycetota</taxon>
        <taxon>Rubrobacteria</taxon>
        <taxon>Rubrobacterales</taxon>
        <taxon>Rubrobacteraceae</taxon>
        <taxon>Rubrobacter</taxon>
    </lineage>
</organism>
<dbReference type="Proteomes" id="UP000501452">
    <property type="component" value="Chromosome"/>
</dbReference>
<keyword evidence="2" id="KW-0645">Protease</keyword>
<comment type="similarity">
    <text evidence="1">Belongs to the peptidase C40 family.</text>
</comment>
<feature type="domain" description="NlpC/P60" evidence="9">
    <location>
        <begin position="451"/>
        <end position="574"/>
    </location>
</feature>
<dbReference type="KEGG" id="rub:GBA63_19265"/>